<evidence type="ECO:0000256" key="5">
    <source>
        <dbReference type="ARBA" id="ARBA00022989"/>
    </source>
</evidence>
<dbReference type="RefSeq" id="WP_003137473.1">
    <property type="nucleotide sequence ID" value="NC_008463.1"/>
</dbReference>
<evidence type="ECO:0000256" key="3">
    <source>
        <dbReference type="ARBA" id="ARBA00022741"/>
    </source>
</evidence>
<dbReference type="GO" id="GO:0005886">
    <property type="term" value="C:plasma membrane"/>
    <property type="evidence" value="ECO:0007669"/>
    <property type="project" value="UniProtKB-SubCell"/>
</dbReference>
<keyword evidence="4 10" id="KW-0067">ATP-binding</keyword>
<dbReference type="SUPFAM" id="SSF52540">
    <property type="entry name" value="P-loop containing nucleoside triphosphate hydrolases"/>
    <property type="match status" value="1"/>
</dbReference>
<dbReference type="Pfam" id="PF00664">
    <property type="entry name" value="ABC_membrane"/>
    <property type="match status" value="1"/>
</dbReference>
<dbReference type="InterPro" id="IPR036640">
    <property type="entry name" value="ABC1_TM_sf"/>
</dbReference>
<protein>
    <submittedName>
        <fullName evidence="10">Putative ATP-binding component of ABC transporter</fullName>
    </submittedName>
</protein>
<feature type="transmembrane region" description="Helical" evidence="7">
    <location>
        <begin position="237"/>
        <end position="260"/>
    </location>
</feature>
<keyword evidence="2 7" id="KW-0812">Transmembrane</keyword>
<dbReference type="Gene3D" id="3.40.50.300">
    <property type="entry name" value="P-loop containing nucleotide triphosphate hydrolases"/>
    <property type="match status" value="1"/>
</dbReference>
<feature type="transmembrane region" description="Helical" evidence="7">
    <location>
        <begin position="53"/>
        <end position="75"/>
    </location>
</feature>
<dbReference type="PROSITE" id="PS00211">
    <property type="entry name" value="ABC_TRANSPORTER_1"/>
    <property type="match status" value="1"/>
</dbReference>
<dbReference type="GO" id="GO:0140359">
    <property type="term" value="F:ABC-type transporter activity"/>
    <property type="evidence" value="ECO:0007669"/>
    <property type="project" value="InterPro"/>
</dbReference>
<keyword evidence="5 7" id="KW-1133">Transmembrane helix</keyword>
<dbReference type="PANTHER" id="PTHR24221:SF654">
    <property type="entry name" value="ATP-BINDING CASSETTE SUB-FAMILY B MEMBER 6"/>
    <property type="match status" value="1"/>
</dbReference>
<evidence type="ECO:0000313" key="11">
    <source>
        <dbReference type="Proteomes" id="UP000000653"/>
    </source>
</evidence>
<dbReference type="EMBL" id="CP000438">
    <property type="protein sequence ID" value="ABJ13496.1"/>
    <property type="molecule type" value="Genomic_DNA"/>
</dbReference>
<evidence type="ECO:0000259" key="8">
    <source>
        <dbReference type="PROSITE" id="PS50893"/>
    </source>
</evidence>
<dbReference type="Gene3D" id="1.20.1560.10">
    <property type="entry name" value="ABC transporter type 1, transmembrane domain"/>
    <property type="match status" value="1"/>
</dbReference>
<keyword evidence="3" id="KW-0547">Nucleotide-binding</keyword>
<dbReference type="KEGG" id="pau:PA14_09300"/>
<evidence type="ECO:0000256" key="7">
    <source>
        <dbReference type="SAM" id="Phobius"/>
    </source>
</evidence>
<evidence type="ECO:0000256" key="4">
    <source>
        <dbReference type="ARBA" id="ARBA00022840"/>
    </source>
</evidence>
<feature type="domain" description="ABC transmembrane type-1" evidence="9">
    <location>
        <begin position="17"/>
        <end position="299"/>
    </location>
</feature>
<keyword evidence="6 7" id="KW-0472">Membrane</keyword>
<name>A0A0H2ZF78_PSEAB</name>
<dbReference type="GO" id="GO:0005524">
    <property type="term" value="F:ATP binding"/>
    <property type="evidence" value="ECO:0007669"/>
    <property type="project" value="UniProtKB-KW"/>
</dbReference>
<dbReference type="PROSITE" id="PS50893">
    <property type="entry name" value="ABC_TRANSPORTER_2"/>
    <property type="match status" value="1"/>
</dbReference>
<gene>
    <name evidence="10" type="primary">pchH</name>
    <name evidence="10" type="ordered locus">PA14_09300</name>
</gene>
<dbReference type="InterPro" id="IPR003439">
    <property type="entry name" value="ABC_transporter-like_ATP-bd"/>
</dbReference>
<dbReference type="Proteomes" id="UP000000653">
    <property type="component" value="Chromosome"/>
</dbReference>
<dbReference type="GO" id="GO:0034040">
    <property type="term" value="F:ATPase-coupled lipid transmembrane transporter activity"/>
    <property type="evidence" value="ECO:0007669"/>
    <property type="project" value="TreeGrafter"/>
</dbReference>
<dbReference type="SMART" id="SM00382">
    <property type="entry name" value="AAA"/>
    <property type="match status" value="1"/>
</dbReference>
<proteinExistence type="predicted"/>
<dbReference type="InterPro" id="IPR039421">
    <property type="entry name" value="Type_1_exporter"/>
</dbReference>
<dbReference type="Pfam" id="PF00005">
    <property type="entry name" value="ABC_tran"/>
    <property type="match status" value="1"/>
</dbReference>
<feature type="transmembrane region" description="Helical" evidence="7">
    <location>
        <begin position="20"/>
        <end position="41"/>
    </location>
</feature>
<dbReference type="SUPFAM" id="SSF90123">
    <property type="entry name" value="ABC transporter transmembrane region"/>
    <property type="match status" value="1"/>
</dbReference>
<comment type="subcellular location">
    <subcellularLocation>
        <location evidence="1">Cell membrane</location>
        <topology evidence="1">Multi-pass membrane protein</topology>
    </subcellularLocation>
</comment>
<dbReference type="HOGENOM" id="CLU_000604_84_9_6"/>
<organism evidence="10 11">
    <name type="scientific">Pseudomonas aeruginosa (strain UCBPP-PA14)</name>
    <dbReference type="NCBI Taxonomy" id="208963"/>
    <lineage>
        <taxon>Bacteria</taxon>
        <taxon>Pseudomonadati</taxon>
        <taxon>Pseudomonadota</taxon>
        <taxon>Gammaproteobacteria</taxon>
        <taxon>Pseudomonadales</taxon>
        <taxon>Pseudomonadaceae</taxon>
        <taxon>Pseudomonas</taxon>
    </lineage>
</organism>
<reference evidence="10 11" key="1">
    <citation type="journal article" date="2006" name="Genome Biol.">
        <title>Genomic analysis reveals that Pseudomonas aeruginosa virulence is combinatorial.</title>
        <authorList>
            <person name="Lee D.G."/>
            <person name="Urbach J.M."/>
            <person name="Wu G."/>
            <person name="Liberati N.T."/>
            <person name="Feinbaum R.L."/>
            <person name="Miyata S."/>
            <person name="Diggins L.T."/>
            <person name="He J."/>
            <person name="Saucier M."/>
            <person name="Deziel E."/>
            <person name="Friedman L."/>
            <person name="Li L."/>
            <person name="Grills G."/>
            <person name="Montgomery K."/>
            <person name="Kucherlapati R."/>
            <person name="Rahme L.G."/>
            <person name="Ausubel F.M."/>
        </authorList>
    </citation>
    <scope>NUCLEOTIDE SEQUENCE [LARGE SCALE GENOMIC DNA]</scope>
    <source>
        <strain evidence="10 11">UCBPP-PA14</strain>
    </source>
</reference>
<sequence length="570" mass="61448">MTPVLWRLLRTYRWRLAAAMGLQALAGLCSLLPWMLLAWLAEPLARGQAQPALLALVLLAVLAWLGCQALAAHLAHRVDADLCNDLRLRLLAHLQRLPLDWFGRQGPDGVARLVEQDVRALHQLIAHAPNDLSNLLVVPLVALLWLAWLHPWLLLFCLLPLVLAAAGFLLLRSACYRDQVLRRNAALERLSADYGEFAHNLLLARQYPGAGIQQGAEASAAAFGEAFGAWVKRVGHLAALVYVQLSTPWLLAWVLLGTLALDALGVPLALGQACAFLLLLRALAAPVQALGHGGDALLGARAAAERLQQVFDQAPLAEGRSTRELVDGAVALRGLGHAYEGVEVLADIDLELKDGSLVALVGPSGSGKSTLLHLLARYMDAQRGELEIGGLALKDMPDAVRHRHIALVGQQAAALEISLADNIALFRPDADLQEIRQAARDACLDERIMALPRGYDSVPGRDLQLSGGELQRLALARALLSPARLLLLDEPTSALDPQTARQVLRNLRERGGGRTRVIVAHRLAEVSDADLILVLVAGRLVERGEHAALLAADGAYARLWREQNGAEVAA</sequence>
<accession>A0A0H2ZF78</accession>
<dbReference type="InterPro" id="IPR027417">
    <property type="entry name" value="P-loop_NTPase"/>
</dbReference>
<evidence type="ECO:0000313" key="10">
    <source>
        <dbReference type="EMBL" id="ABJ13496.1"/>
    </source>
</evidence>
<feature type="transmembrane region" description="Helical" evidence="7">
    <location>
        <begin position="152"/>
        <end position="171"/>
    </location>
</feature>
<evidence type="ECO:0000256" key="1">
    <source>
        <dbReference type="ARBA" id="ARBA00004651"/>
    </source>
</evidence>
<evidence type="ECO:0000259" key="9">
    <source>
        <dbReference type="PROSITE" id="PS50929"/>
    </source>
</evidence>
<dbReference type="InterPro" id="IPR011527">
    <property type="entry name" value="ABC1_TM_dom"/>
</dbReference>
<evidence type="ECO:0000256" key="6">
    <source>
        <dbReference type="ARBA" id="ARBA00023136"/>
    </source>
</evidence>
<dbReference type="PANTHER" id="PTHR24221">
    <property type="entry name" value="ATP-BINDING CASSETTE SUB-FAMILY B"/>
    <property type="match status" value="1"/>
</dbReference>
<evidence type="ECO:0000256" key="2">
    <source>
        <dbReference type="ARBA" id="ARBA00022692"/>
    </source>
</evidence>
<feature type="domain" description="ABC transporter" evidence="8">
    <location>
        <begin position="330"/>
        <end position="562"/>
    </location>
</feature>
<dbReference type="GO" id="GO:0016887">
    <property type="term" value="F:ATP hydrolysis activity"/>
    <property type="evidence" value="ECO:0007669"/>
    <property type="project" value="InterPro"/>
</dbReference>
<dbReference type="PROSITE" id="PS50929">
    <property type="entry name" value="ABC_TM1F"/>
    <property type="match status" value="1"/>
</dbReference>
<dbReference type="BioCyc" id="PAER208963:G1G74-776-MONOMER"/>
<dbReference type="AlphaFoldDB" id="A0A0H2ZF78"/>
<dbReference type="InterPro" id="IPR003593">
    <property type="entry name" value="AAA+_ATPase"/>
</dbReference>
<dbReference type="InterPro" id="IPR017871">
    <property type="entry name" value="ABC_transporter-like_CS"/>
</dbReference>